<feature type="domain" description="HTH dtxR-type" evidence="5">
    <location>
        <begin position="10"/>
        <end position="61"/>
    </location>
</feature>
<sequence length="130" mass="14671">MGHELLRYRPEHYLEALYQLGDGVSLSELAKAVGVKPSTARKMVLYLQGEGLVVYKGRRGIWLTEAGRARVEYLNKVHKALAEFFKIIGVEEELAESEAEKLEHLIDPRVVERLIAVADLLRGLTALCKR</sequence>
<dbReference type="EMBL" id="NMUE01000017">
    <property type="protein sequence ID" value="RFA95959.1"/>
    <property type="molecule type" value="Genomic_DNA"/>
</dbReference>
<evidence type="ECO:0000256" key="1">
    <source>
        <dbReference type="ARBA" id="ARBA00007871"/>
    </source>
</evidence>
<dbReference type="Pfam" id="PF02742">
    <property type="entry name" value="Fe_dep_repr_C"/>
    <property type="match status" value="1"/>
</dbReference>
<dbReference type="Proteomes" id="UP000256877">
    <property type="component" value="Unassembled WGS sequence"/>
</dbReference>
<keyword evidence="3 8" id="KW-0238">DNA-binding</keyword>
<feature type="domain" description="Iron dependent repressor metal binding and dimerisation" evidence="6">
    <location>
        <begin position="64"/>
        <end position="117"/>
    </location>
</feature>
<evidence type="ECO:0000313" key="9">
    <source>
        <dbReference type="Proteomes" id="UP000256877"/>
    </source>
</evidence>
<dbReference type="InterPro" id="IPR001367">
    <property type="entry name" value="Fe_dep_repressor"/>
</dbReference>
<evidence type="ECO:0000313" key="10">
    <source>
        <dbReference type="Proteomes" id="UP000257123"/>
    </source>
</evidence>
<dbReference type="Proteomes" id="UP000257123">
    <property type="component" value="Unassembled WGS sequence"/>
</dbReference>
<accession>A0A371R4W2</accession>
<dbReference type="Gene3D" id="1.10.10.10">
    <property type="entry name" value="Winged helix-like DNA-binding domain superfamily/Winged helix DNA-binding domain"/>
    <property type="match status" value="1"/>
</dbReference>
<proteinExistence type="inferred from homology"/>
<dbReference type="SMART" id="SM00529">
    <property type="entry name" value="HTH_DTXR"/>
    <property type="match status" value="1"/>
</dbReference>
<dbReference type="SUPFAM" id="SSF46785">
    <property type="entry name" value="Winged helix' DNA-binding domain"/>
    <property type="match status" value="1"/>
</dbReference>
<dbReference type="GO" id="GO:0003700">
    <property type="term" value="F:DNA-binding transcription factor activity"/>
    <property type="evidence" value="ECO:0007669"/>
    <property type="project" value="InterPro"/>
</dbReference>
<organism evidence="8 9">
    <name type="scientific">Pyrobaculum aerophilum</name>
    <dbReference type="NCBI Taxonomy" id="13773"/>
    <lineage>
        <taxon>Archaea</taxon>
        <taxon>Thermoproteota</taxon>
        <taxon>Thermoprotei</taxon>
        <taxon>Thermoproteales</taxon>
        <taxon>Thermoproteaceae</taxon>
        <taxon>Pyrobaculum</taxon>
    </lineage>
</organism>
<dbReference type="GO" id="GO:0046983">
    <property type="term" value="F:protein dimerization activity"/>
    <property type="evidence" value="ECO:0007669"/>
    <property type="project" value="InterPro"/>
</dbReference>
<dbReference type="AlphaFoldDB" id="A0A371R4W2"/>
<evidence type="ECO:0000313" key="8">
    <source>
        <dbReference type="EMBL" id="RFA99108.1"/>
    </source>
</evidence>
<dbReference type="Pfam" id="PF01325">
    <property type="entry name" value="Fe_dep_repress"/>
    <property type="match status" value="1"/>
</dbReference>
<dbReference type="InterPro" id="IPR036388">
    <property type="entry name" value="WH-like_DNA-bd_sf"/>
</dbReference>
<evidence type="ECO:0000256" key="3">
    <source>
        <dbReference type="ARBA" id="ARBA00023125"/>
    </source>
</evidence>
<reference evidence="9 10" key="1">
    <citation type="submission" date="2017-07" db="EMBL/GenBank/DDBJ databases">
        <title>Draft genome sequence of aerobic hyperthermophilic archaea, Pyrobaculum aerophilum YKB31 and YKB32.</title>
        <authorList>
            <person name="Mochizuki T."/>
            <person name="Berliner A.J."/>
            <person name="Yoshida-Takashima Y."/>
            <person name="Takaki Y."/>
            <person name="Nunoura T."/>
            <person name="Takai K."/>
        </authorList>
    </citation>
    <scope>NUCLEOTIDE SEQUENCE [LARGE SCALE GENOMIC DNA]</scope>
    <source>
        <strain evidence="7 10">YKB31</strain>
        <strain evidence="8 9">YKB32</strain>
    </source>
</reference>
<dbReference type="EMBL" id="NMUF01000010">
    <property type="protein sequence ID" value="RFA99108.1"/>
    <property type="molecule type" value="Genomic_DNA"/>
</dbReference>
<dbReference type="InterPro" id="IPR022687">
    <property type="entry name" value="HTH_DTXR"/>
</dbReference>
<evidence type="ECO:0000256" key="4">
    <source>
        <dbReference type="ARBA" id="ARBA00023163"/>
    </source>
</evidence>
<evidence type="ECO:0000259" key="5">
    <source>
        <dbReference type="Pfam" id="PF01325"/>
    </source>
</evidence>
<dbReference type="InterPro" id="IPR036390">
    <property type="entry name" value="WH_DNA-bd_sf"/>
</dbReference>
<dbReference type="InterPro" id="IPR050536">
    <property type="entry name" value="DtxR_MntR_Metal-Reg"/>
</dbReference>
<protein>
    <submittedName>
        <fullName evidence="8">DNA-binding protein</fullName>
    </submittedName>
</protein>
<dbReference type="GO" id="GO:0003677">
    <property type="term" value="F:DNA binding"/>
    <property type="evidence" value="ECO:0007669"/>
    <property type="project" value="UniProtKB-KW"/>
</dbReference>
<keyword evidence="4" id="KW-0804">Transcription</keyword>
<comment type="caution">
    <text evidence="8">The sequence shown here is derived from an EMBL/GenBank/DDBJ whole genome shotgun (WGS) entry which is preliminary data.</text>
</comment>
<dbReference type="InterPro" id="IPR022689">
    <property type="entry name" value="Iron_dep_repressor"/>
</dbReference>
<evidence type="ECO:0000256" key="2">
    <source>
        <dbReference type="ARBA" id="ARBA00023015"/>
    </source>
</evidence>
<comment type="similarity">
    <text evidence="1">Belongs to the DtxR/MntR family.</text>
</comment>
<dbReference type="RefSeq" id="WP_116421131.1">
    <property type="nucleotide sequence ID" value="NZ_NMUE01000017.1"/>
</dbReference>
<name>A0A371R4W2_9CREN</name>
<dbReference type="OrthoDB" id="24735at2157"/>
<dbReference type="Gene3D" id="1.10.60.10">
    <property type="entry name" value="Iron dependent repressor, metal binding and dimerisation domain"/>
    <property type="match status" value="1"/>
</dbReference>
<dbReference type="InterPro" id="IPR036421">
    <property type="entry name" value="Fe_dep_repressor_sf"/>
</dbReference>
<evidence type="ECO:0000313" key="7">
    <source>
        <dbReference type="EMBL" id="RFA95959.1"/>
    </source>
</evidence>
<keyword evidence="2" id="KW-0805">Transcription regulation</keyword>
<dbReference type="PANTHER" id="PTHR33238:SF7">
    <property type="entry name" value="IRON-DEPENDENT TRANSCRIPTIONAL REGULATOR"/>
    <property type="match status" value="1"/>
</dbReference>
<gene>
    <name evidence="7" type="ORF">CGL51_06515</name>
    <name evidence="8" type="ORF">CGL52_05165</name>
</gene>
<dbReference type="PANTHER" id="PTHR33238">
    <property type="entry name" value="IRON (METAL) DEPENDENT REPRESSOR, DTXR FAMILY"/>
    <property type="match status" value="1"/>
</dbReference>
<dbReference type="GO" id="GO:0046914">
    <property type="term" value="F:transition metal ion binding"/>
    <property type="evidence" value="ECO:0007669"/>
    <property type="project" value="InterPro"/>
</dbReference>
<evidence type="ECO:0000259" key="6">
    <source>
        <dbReference type="Pfam" id="PF02742"/>
    </source>
</evidence>